<dbReference type="PANTHER" id="PTHR45668:SF5">
    <property type="entry name" value="SERINE_THREONINE-PROTEIN PHOSPHATASE 5"/>
    <property type="match status" value="1"/>
</dbReference>
<dbReference type="OrthoDB" id="445564at2759"/>
<comment type="similarity">
    <text evidence="4">Belongs to the PPP phosphatase family.</text>
</comment>
<comment type="cofactor">
    <cofactor evidence="1">
        <name>Mn(2+)</name>
        <dbReference type="ChEBI" id="CHEBI:29035"/>
    </cofactor>
</comment>
<proteinExistence type="inferred from homology"/>
<comment type="caution">
    <text evidence="6">The sequence shown here is derived from an EMBL/GenBank/DDBJ whole genome shotgun (WGS) entry which is preliminary data.</text>
</comment>
<dbReference type="SUPFAM" id="SSF56300">
    <property type="entry name" value="Metallo-dependent phosphatases"/>
    <property type="match status" value="1"/>
</dbReference>
<dbReference type="GO" id="GO:0004722">
    <property type="term" value="F:protein serine/threonine phosphatase activity"/>
    <property type="evidence" value="ECO:0007669"/>
    <property type="project" value="UniProtKB-EC"/>
</dbReference>
<keyword evidence="4" id="KW-0378">Hydrolase</keyword>
<dbReference type="PROSITE" id="PS00125">
    <property type="entry name" value="SER_THR_PHOSPHATASE"/>
    <property type="match status" value="1"/>
</dbReference>
<dbReference type="EC" id="3.1.3.16" evidence="4"/>
<dbReference type="InterPro" id="IPR051134">
    <property type="entry name" value="PPP_phosphatase"/>
</dbReference>
<keyword evidence="7" id="KW-1185">Reference proteome</keyword>
<reference evidence="6 7" key="1">
    <citation type="submission" date="2016-02" db="EMBL/GenBank/DDBJ databases">
        <title>Genome analysis of coral dinoflagellate symbionts highlights evolutionary adaptations to a symbiotic lifestyle.</title>
        <authorList>
            <person name="Aranda M."/>
            <person name="Li Y."/>
            <person name="Liew Y.J."/>
            <person name="Baumgarten S."/>
            <person name="Simakov O."/>
            <person name="Wilson M."/>
            <person name="Piel J."/>
            <person name="Ashoor H."/>
            <person name="Bougouffa S."/>
            <person name="Bajic V.B."/>
            <person name="Ryu T."/>
            <person name="Ravasi T."/>
            <person name="Bayer T."/>
            <person name="Micklem G."/>
            <person name="Kim H."/>
            <person name="Bhak J."/>
            <person name="Lajeunesse T.C."/>
            <person name="Voolstra C.R."/>
        </authorList>
    </citation>
    <scope>NUCLEOTIDE SEQUENCE [LARGE SCALE GENOMIC DNA]</scope>
    <source>
        <strain evidence="6 7">CCMP2467</strain>
    </source>
</reference>
<dbReference type="SMART" id="SM00156">
    <property type="entry name" value="PP2Ac"/>
    <property type="match status" value="1"/>
</dbReference>
<evidence type="ECO:0000313" key="6">
    <source>
        <dbReference type="EMBL" id="OLQ06134.1"/>
    </source>
</evidence>
<dbReference type="InterPro" id="IPR029052">
    <property type="entry name" value="Metallo-depent_PP-like"/>
</dbReference>
<comment type="catalytic activity">
    <reaction evidence="4">
        <text>O-phospho-L-threonyl-[protein] + H2O = L-threonyl-[protein] + phosphate</text>
        <dbReference type="Rhea" id="RHEA:47004"/>
        <dbReference type="Rhea" id="RHEA-COMP:11060"/>
        <dbReference type="Rhea" id="RHEA-COMP:11605"/>
        <dbReference type="ChEBI" id="CHEBI:15377"/>
        <dbReference type="ChEBI" id="CHEBI:30013"/>
        <dbReference type="ChEBI" id="CHEBI:43474"/>
        <dbReference type="ChEBI" id="CHEBI:61977"/>
        <dbReference type="EC" id="3.1.3.16"/>
    </reaction>
</comment>
<dbReference type="GO" id="GO:0046872">
    <property type="term" value="F:metal ion binding"/>
    <property type="evidence" value="ECO:0007669"/>
    <property type="project" value="UniProtKB-KW"/>
</dbReference>
<dbReference type="Proteomes" id="UP000186817">
    <property type="component" value="Unassembled WGS sequence"/>
</dbReference>
<dbReference type="InterPro" id="IPR004843">
    <property type="entry name" value="Calcineurin-like_PHP"/>
</dbReference>
<evidence type="ECO:0000256" key="3">
    <source>
        <dbReference type="ARBA" id="ARBA00023211"/>
    </source>
</evidence>
<dbReference type="Gene3D" id="3.60.21.10">
    <property type="match status" value="1"/>
</dbReference>
<dbReference type="InterPro" id="IPR006186">
    <property type="entry name" value="Ser/Thr-sp_prot-phosphatase"/>
</dbReference>
<dbReference type="EMBL" id="LSRX01000166">
    <property type="protein sequence ID" value="OLQ06134.1"/>
    <property type="molecule type" value="Genomic_DNA"/>
</dbReference>
<dbReference type="PRINTS" id="PR00114">
    <property type="entry name" value="STPHPHTASE"/>
</dbReference>
<evidence type="ECO:0000256" key="4">
    <source>
        <dbReference type="RuleBase" id="RU004273"/>
    </source>
</evidence>
<accession>A0A1Q9EFA9</accession>
<dbReference type="Pfam" id="PF00149">
    <property type="entry name" value="Metallophos"/>
    <property type="match status" value="1"/>
</dbReference>
<gene>
    <name evidence="6" type="primary">Ppp5c</name>
    <name evidence="6" type="ORF">AK812_SmicGene10592</name>
</gene>
<dbReference type="AlphaFoldDB" id="A0A1Q9EFA9"/>
<dbReference type="PANTHER" id="PTHR45668">
    <property type="entry name" value="SERINE/THREONINE-PROTEIN PHOSPHATASE 5-RELATED"/>
    <property type="match status" value="1"/>
</dbReference>
<evidence type="ECO:0000259" key="5">
    <source>
        <dbReference type="PROSITE" id="PS00125"/>
    </source>
</evidence>
<keyword evidence="2" id="KW-0479">Metal-binding</keyword>
<feature type="domain" description="Serine/threonine specific protein phosphatases" evidence="5">
    <location>
        <begin position="134"/>
        <end position="139"/>
    </location>
</feature>
<keyword evidence="3" id="KW-0464">Manganese</keyword>
<evidence type="ECO:0000256" key="2">
    <source>
        <dbReference type="ARBA" id="ARBA00022723"/>
    </source>
</evidence>
<organism evidence="6 7">
    <name type="scientific">Symbiodinium microadriaticum</name>
    <name type="common">Dinoflagellate</name>
    <name type="synonym">Zooxanthella microadriatica</name>
    <dbReference type="NCBI Taxonomy" id="2951"/>
    <lineage>
        <taxon>Eukaryota</taxon>
        <taxon>Sar</taxon>
        <taxon>Alveolata</taxon>
        <taxon>Dinophyceae</taxon>
        <taxon>Suessiales</taxon>
        <taxon>Symbiodiniaceae</taxon>
        <taxon>Symbiodinium</taxon>
    </lineage>
</organism>
<evidence type="ECO:0000256" key="1">
    <source>
        <dbReference type="ARBA" id="ARBA00001936"/>
    </source>
</evidence>
<name>A0A1Q9EFA9_SYMMI</name>
<sequence length="304" mass="34378">MTTDEMIQKGANELWYKHNESADTRIARNPRTPELPGPEIVEALLSTALARLAECSALVEMKIPSGEDARLVVVGDLHGQLADALHIFHSCGPPDKERRYLINGDISDRGSQAVEIWILVLAFMSRYPEQVHVLRGNHENEHLNERSRLFGGGFAEECLAKYGPRIYERFQQLFLLLPLFAVLESQVFVVHGGLFRIPEVTLARLQTLPYRRHYPLGLSEEERTSGKDWTEDEKILFDAQWADPTETLGITRSSRGSMVMNFGPDVTRKFLQDNELSLCIRSHQVPRTLDGFELQHASSLSALS</sequence>
<evidence type="ECO:0000313" key="7">
    <source>
        <dbReference type="Proteomes" id="UP000186817"/>
    </source>
</evidence>
<protein>
    <recommendedName>
        <fullName evidence="4">Serine/threonine-protein phosphatase</fullName>
        <ecNumber evidence="4">3.1.3.16</ecNumber>
    </recommendedName>
</protein>